<name>A0AAD1XZH8_EUPCR</name>
<dbReference type="AlphaFoldDB" id="A0AAD1XZH8"/>
<organism evidence="1 2">
    <name type="scientific">Euplotes crassus</name>
    <dbReference type="NCBI Taxonomy" id="5936"/>
    <lineage>
        <taxon>Eukaryota</taxon>
        <taxon>Sar</taxon>
        <taxon>Alveolata</taxon>
        <taxon>Ciliophora</taxon>
        <taxon>Intramacronucleata</taxon>
        <taxon>Spirotrichea</taxon>
        <taxon>Hypotrichia</taxon>
        <taxon>Euplotida</taxon>
        <taxon>Euplotidae</taxon>
        <taxon>Moneuplotes</taxon>
    </lineage>
</organism>
<dbReference type="EMBL" id="CAMPGE010022891">
    <property type="protein sequence ID" value="CAI2380890.1"/>
    <property type="molecule type" value="Genomic_DNA"/>
</dbReference>
<evidence type="ECO:0000313" key="1">
    <source>
        <dbReference type="EMBL" id="CAI2380890.1"/>
    </source>
</evidence>
<accession>A0AAD1XZH8</accession>
<protein>
    <submittedName>
        <fullName evidence="1">Uncharacterized protein</fullName>
    </submittedName>
</protein>
<sequence length="49" mass="5728">MLVVEMLIFLQKWVDIKPLKSVSLLYILQMSKVCIEGVRRTFKCVANQD</sequence>
<reference evidence="1" key="1">
    <citation type="submission" date="2023-07" db="EMBL/GenBank/DDBJ databases">
        <authorList>
            <consortium name="AG Swart"/>
            <person name="Singh M."/>
            <person name="Singh A."/>
            <person name="Seah K."/>
            <person name="Emmerich C."/>
        </authorList>
    </citation>
    <scope>NUCLEOTIDE SEQUENCE</scope>
    <source>
        <strain evidence="1">DP1</strain>
    </source>
</reference>
<dbReference type="Proteomes" id="UP001295684">
    <property type="component" value="Unassembled WGS sequence"/>
</dbReference>
<evidence type="ECO:0000313" key="2">
    <source>
        <dbReference type="Proteomes" id="UP001295684"/>
    </source>
</evidence>
<keyword evidence="2" id="KW-1185">Reference proteome</keyword>
<proteinExistence type="predicted"/>
<comment type="caution">
    <text evidence="1">The sequence shown here is derived from an EMBL/GenBank/DDBJ whole genome shotgun (WGS) entry which is preliminary data.</text>
</comment>
<gene>
    <name evidence="1" type="ORF">ECRASSUSDP1_LOCUS22333</name>
</gene>